<accession>A0ABS0VUW7</accession>
<evidence type="ECO:0000256" key="1">
    <source>
        <dbReference type="ARBA" id="ARBA00022553"/>
    </source>
</evidence>
<organism evidence="6 7">
    <name type="scientific">Corynebacterium marambiense</name>
    <dbReference type="NCBI Taxonomy" id="2765364"/>
    <lineage>
        <taxon>Bacteria</taxon>
        <taxon>Bacillati</taxon>
        <taxon>Actinomycetota</taxon>
        <taxon>Actinomycetes</taxon>
        <taxon>Mycobacteriales</taxon>
        <taxon>Corynebacteriaceae</taxon>
        <taxon>Corynebacterium</taxon>
    </lineage>
</organism>
<name>A0ABS0VUW7_9CORY</name>
<gene>
    <name evidence="6" type="ORF">JDV76_00195</name>
</gene>
<dbReference type="InterPro" id="IPR016032">
    <property type="entry name" value="Sig_transdc_resp-reg_C-effctor"/>
</dbReference>
<evidence type="ECO:0000313" key="6">
    <source>
        <dbReference type="EMBL" id="MBI8999405.1"/>
    </source>
</evidence>
<sequence length="231" mass="24458">MTVFLVDDHSVFRAGVRAELAGVVDIVGEAGTVAEAVAGIVAVHPEVVLLDVHMSDGGGSSVIRGARGRGSDAIFLALSVSDAAEDVISVIREGARGYVTKTISGEELADAVRRVRDGDAVFSPRLAGFVLDAFCAPDAGAGAGVVDAPEADAAVEKQRDAPSSDPLVDALTRRELEVLRLLARGYTYREIGAELFISIKTVETHASNILRKTQQSNRYALTRWAQSRQLD</sequence>
<evidence type="ECO:0000259" key="4">
    <source>
        <dbReference type="PROSITE" id="PS50043"/>
    </source>
</evidence>
<dbReference type="SMART" id="SM00448">
    <property type="entry name" value="REC"/>
    <property type="match status" value="1"/>
</dbReference>
<dbReference type="PROSITE" id="PS00622">
    <property type="entry name" value="HTH_LUXR_1"/>
    <property type="match status" value="1"/>
</dbReference>
<dbReference type="PANTHER" id="PTHR43214">
    <property type="entry name" value="TWO-COMPONENT RESPONSE REGULATOR"/>
    <property type="match status" value="1"/>
</dbReference>
<dbReference type="Pfam" id="PF00196">
    <property type="entry name" value="GerE"/>
    <property type="match status" value="1"/>
</dbReference>
<dbReference type="Proteomes" id="UP000625574">
    <property type="component" value="Unassembled WGS sequence"/>
</dbReference>
<comment type="caution">
    <text evidence="6">The sequence shown here is derived from an EMBL/GenBank/DDBJ whole genome shotgun (WGS) entry which is preliminary data.</text>
</comment>
<dbReference type="InterPro" id="IPR058245">
    <property type="entry name" value="NreC/VraR/RcsB-like_REC"/>
</dbReference>
<keyword evidence="1 3" id="KW-0597">Phosphoprotein</keyword>
<evidence type="ECO:0000313" key="7">
    <source>
        <dbReference type="Proteomes" id="UP000625574"/>
    </source>
</evidence>
<dbReference type="CDD" id="cd17535">
    <property type="entry name" value="REC_NarL-like"/>
    <property type="match status" value="1"/>
</dbReference>
<evidence type="ECO:0000256" key="3">
    <source>
        <dbReference type="PROSITE-ProRule" id="PRU00169"/>
    </source>
</evidence>
<dbReference type="InterPro" id="IPR000792">
    <property type="entry name" value="Tscrpt_reg_LuxR_C"/>
</dbReference>
<dbReference type="PROSITE" id="PS50110">
    <property type="entry name" value="RESPONSE_REGULATORY"/>
    <property type="match status" value="1"/>
</dbReference>
<dbReference type="SUPFAM" id="SSF46894">
    <property type="entry name" value="C-terminal effector domain of the bipartite response regulators"/>
    <property type="match status" value="1"/>
</dbReference>
<dbReference type="CDD" id="cd06170">
    <property type="entry name" value="LuxR_C_like"/>
    <property type="match status" value="1"/>
</dbReference>
<dbReference type="SUPFAM" id="SSF52172">
    <property type="entry name" value="CheY-like"/>
    <property type="match status" value="1"/>
</dbReference>
<dbReference type="EMBL" id="JAEIOT010000004">
    <property type="protein sequence ID" value="MBI8999405.1"/>
    <property type="molecule type" value="Genomic_DNA"/>
</dbReference>
<dbReference type="Gene3D" id="3.40.50.2300">
    <property type="match status" value="1"/>
</dbReference>
<dbReference type="RefSeq" id="WP_198735303.1">
    <property type="nucleotide sequence ID" value="NZ_JAEIOT010000004.1"/>
</dbReference>
<protein>
    <submittedName>
        <fullName evidence="6">Response regulator transcription factor</fullName>
    </submittedName>
</protein>
<feature type="domain" description="Response regulatory" evidence="5">
    <location>
        <begin position="2"/>
        <end position="116"/>
    </location>
</feature>
<dbReference type="SMART" id="SM00421">
    <property type="entry name" value="HTH_LUXR"/>
    <property type="match status" value="1"/>
</dbReference>
<feature type="domain" description="HTH luxR-type" evidence="4">
    <location>
        <begin position="164"/>
        <end position="229"/>
    </location>
</feature>
<proteinExistence type="predicted"/>
<dbReference type="InterPro" id="IPR011006">
    <property type="entry name" value="CheY-like_superfamily"/>
</dbReference>
<keyword evidence="2" id="KW-0238">DNA-binding</keyword>
<keyword evidence="7" id="KW-1185">Reference proteome</keyword>
<dbReference type="PROSITE" id="PS50043">
    <property type="entry name" value="HTH_LUXR_2"/>
    <property type="match status" value="1"/>
</dbReference>
<evidence type="ECO:0000256" key="2">
    <source>
        <dbReference type="ARBA" id="ARBA00023125"/>
    </source>
</evidence>
<evidence type="ECO:0000259" key="5">
    <source>
        <dbReference type="PROSITE" id="PS50110"/>
    </source>
</evidence>
<reference evidence="6 7" key="1">
    <citation type="submission" date="2020-12" db="EMBL/GenBank/DDBJ databases">
        <title>Genome public.</title>
        <authorList>
            <person name="Sun Q."/>
        </authorList>
    </citation>
    <scope>NUCLEOTIDE SEQUENCE [LARGE SCALE GENOMIC DNA]</scope>
    <source>
        <strain evidence="6 7">CCM 8864</strain>
    </source>
</reference>
<dbReference type="PANTHER" id="PTHR43214:SF37">
    <property type="entry name" value="TRANSCRIPTIONAL REGULATORY PROTEIN YDFI"/>
    <property type="match status" value="1"/>
</dbReference>
<dbReference type="InterPro" id="IPR001789">
    <property type="entry name" value="Sig_transdc_resp-reg_receiver"/>
</dbReference>
<feature type="modified residue" description="4-aspartylphosphate" evidence="3">
    <location>
        <position position="51"/>
    </location>
</feature>
<dbReference type="Pfam" id="PF00072">
    <property type="entry name" value="Response_reg"/>
    <property type="match status" value="1"/>
</dbReference>
<dbReference type="InterPro" id="IPR039420">
    <property type="entry name" value="WalR-like"/>
</dbReference>
<dbReference type="PRINTS" id="PR00038">
    <property type="entry name" value="HTHLUXR"/>
</dbReference>